<dbReference type="AlphaFoldDB" id="A0A5K7YTQ2"/>
<dbReference type="Pfam" id="PF01180">
    <property type="entry name" value="DHO_dh"/>
    <property type="match status" value="1"/>
</dbReference>
<dbReference type="PANTHER" id="PTHR48109:SF3">
    <property type="entry name" value="SLL0744 PROTEIN"/>
    <property type="match status" value="1"/>
</dbReference>
<dbReference type="EMBL" id="AP021875">
    <property type="protein sequence ID" value="BBO73212.1"/>
    <property type="molecule type" value="Genomic_DNA"/>
</dbReference>
<dbReference type="GO" id="GO:0005737">
    <property type="term" value="C:cytoplasm"/>
    <property type="evidence" value="ECO:0007669"/>
    <property type="project" value="InterPro"/>
</dbReference>
<dbReference type="InterPro" id="IPR013785">
    <property type="entry name" value="Aldolase_TIM"/>
</dbReference>
<evidence type="ECO:0000256" key="1">
    <source>
        <dbReference type="ARBA" id="ARBA00001917"/>
    </source>
</evidence>
<dbReference type="Gene3D" id="3.20.20.70">
    <property type="entry name" value="Aldolase class I"/>
    <property type="match status" value="1"/>
</dbReference>
<evidence type="ECO:0000256" key="6">
    <source>
        <dbReference type="ARBA" id="ARBA00023002"/>
    </source>
</evidence>
<dbReference type="KEGG" id="dwd:DSCW_06290"/>
<dbReference type="SUPFAM" id="SSF51395">
    <property type="entry name" value="FMN-linked oxidoreductases"/>
    <property type="match status" value="1"/>
</dbReference>
<dbReference type="NCBIfam" id="NF005741">
    <property type="entry name" value="PRK07565.1"/>
    <property type="match status" value="1"/>
</dbReference>
<dbReference type="PANTHER" id="PTHR48109">
    <property type="entry name" value="DIHYDROOROTATE DEHYDROGENASE (QUINONE), MITOCHONDRIAL-RELATED"/>
    <property type="match status" value="1"/>
</dbReference>
<dbReference type="InterPro" id="IPR050074">
    <property type="entry name" value="DHO_dehydrogenase"/>
</dbReference>
<reference evidence="8 9" key="1">
    <citation type="submission" date="2019-11" db="EMBL/GenBank/DDBJ databases">
        <title>Comparative genomics of hydrocarbon-degrading Desulfosarcina strains.</title>
        <authorList>
            <person name="Watanabe M."/>
            <person name="Kojima H."/>
            <person name="Fukui M."/>
        </authorList>
    </citation>
    <scope>NUCLEOTIDE SEQUENCE [LARGE SCALE GENOMIC DNA]</scope>
    <source>
        <strain evidence="8 9">PP31</strain>
    </source>
</reference>
<dbReference type="GO" id="GO:0006207">
    <property type="term" value="P:'de novo' pyrimidine nucleobase biosynthetic process"/>
    <property type="evidence" value="ECO:0007669"/>
    <property type="project" value="TreeGrafter"/>
</dbReference>
<gene>
    <name evidence="8" type="ORF">DSCW_06290</name>
</gene>
<proteinExistence type="predicted"/>
<dbReference type="GO" id="GO:0044205">
    <property type="term" value="P:'de novo' UMP biosynthetic process"/>
    <property type="evidence" value="ECO:0007669"/>
    <property type="project" value="UniProtKB-UniPathway"/>
</dbReference>
<protein>
    <submittedName>
        <fullName evidence="8">Diguanylate cyclase</fullName>
    </submittedName>
</protein>
<accession>A0A5K7YTQ2</accession>
<evidence type="ECO:0000256" key="5">
    <source>
        <dbReference type="ARBA" id="ARBA00022975"/>
    </source>
</evidence>
<evidence type="ECO:0000259" key="7">
    <source>
        <dbReference type="Pfam" id="PF01180"/>
    </source>
</evidence>
<dbReference type="InterPro" id="IPR005720">
    <property type="entry name" value="Dihydroorotate_DH_cat"/>
</dbReference>
<evidence type="ECO:0000313" key="9">
    <source>
        <dbReference type="Proteomes" id="UP000427769"/>
    </source>
</evidence>
<keyword evidence="6" id="KW-0560">Oxidoreductase</keyword>
<evidence type="ECO:0000313" key="8">
    <source>
        <dbReference type="EMBL" id="BBO73212.1"/>
    </source>
</evidence>
<comment type="pathway">
    <text evidence="2">Pyrimidine metabolism; UMP biosynthesis via de novo pathway.</text>
</comment>
<evidence type="ECO:0000256" key="3">
    <source>
        <dbReference type="ARBA" id="ARBA00022630"/>
    </source>
</evidence>
<evidence type="ECO:0000256" key="4">
    <source>
        <dbReference type="ARBA" id="ARBA00022643"/>
    </source>
</evidence>
<dbReference type="GO" id="GO:0004152">
    <property type="term" value="F:dihydroorotate dehydrogenase activity"/>
    <property type="evidence" value="ECO:0007669"/>
    <property type="project" value="InterPro"/>
</dbReference>
<dbReference type="RefSeq" id="WP_176603280.1">
    <property type="nucleotide sequence ID" value="NZ_AP021875.1"/>
</dbReference>
<keyword evidence="5" id="KW-0665">Pyrimidine biosynthesis</keyword>
<sequence length="324" mass="36104">MDIATRYLGLHLKSPIVASSSGLTDSVKKVKTLEECGVGAVVLKSIFEEEILFEHEDIMKEAEAAGVNLDQFDYLDFQLRGEKLNKYIELIKESKAATSLPIIASINCAYSHEWISFAEQIQGAGADAIELNMFFLPSDFSRSGQEQETMYFKIIEKLLSTVSIPIALKISYYFSNLGQMIQRLSKTGVSGLVLFNRFFSPDIDIDKLTIKSSFVLSSPEELAISLRWIAIMANKVDCDLAASTGAHDGAAVIKQLLAGAKAVQVASTLYKHGTEYIRDMHDTLNAWMEKHGYNSLADFRGKMSQEKASNPAAYERVQFMKYFN</sequence>
<organism evidence="8 9">
    <name type="scientific">Desulfosarcina widdelii</name>
    <dbReference type="NCBI Taxonomy" id="947919"/>
    <lineage>
        <taxon>Bacteria</taxon>
        <taxon>Pseudomonadati</taxon>
        <taxon>Thermodesulfobacteriota</taxon>
        <taxon>Desulfobacteria</taxon>
        <taxon>Desulfobacterales</taxon>
        <taxon>Desulfosarcinaceae</taxon>
        <taxon>Desulfosarcina</taxon>
    </lineage>
</organism>
<evidence type="ECO:0000256" key="2">
    <source>
        <dbReference type="ARBA" id="ARBA00004725"/>
    </source>
</evidence>
<name>A0A5K7YTQ2_9BACT</name>
<dbReference type="UniPathway" id="UPA00070"/>
<feature type="domain" description="Dihydroorotate dehydrogenase catalytic" evidence="7">
    <location>
        <begin position="4"/>
        <end position="288"/>
    </location>
</feature>
<keyword evidence="3" id="KW-0285">Flavoprotein</keyword>
<dbReference type="InterPro" id="IPR012135">
    <property type="entry name" value="Dihydroorotate_DH_1_2"/>
</dbReference>
<dbReference type="Proteomes" id="UP000427769">
    <property type="component" value="Chromosome"/>
</dbReference>
<keyword evidence="9" id="KW-1185">Reference proteome</keyword>
<keyword evidence="4" id="KW-0288">FMN</keyword>
<comment type="cofactor">
    <cofactor evidence="1">
        <name>FMN</name>
        <dbReference type="ChEBI" id="CHEBI:58210"/>
    </cofactor>
</comment>
<dbReference type="PIRSF" id="PIRSF000164">
    <property type="entry name" value="DHO_oxidase"/>
    <property type="match status" value="1"/>
</dbReference>